<proteinExistence type="predicted"/>
<evidence type="ECO:0000313" key="4">
    <source>
        <dbReference type="Proteomes" id="UP000469215"/>
    </source>
</evidence>
<feature type="compositionally biased region" description="Low complexity" evidence="1">
    <location>
        <begin position="203"/>
        <end position="233"/>
    </location>
</feature>
<protein>
    <submittedName>
        <fullName evidence="3">Uncharacterized protein</fullName>
    </submittedName>
</protein>
<feature type="region of interest" description="Disordered" evidence="1">
    <location>
        <begin position="176"/>
        <end position="233"/>
    </location>
</feature>
<dbReference type="Proteomes" id="UP000469215">
    <property type="component" value="Unassembled WGS sequence"/>
</dbReference>
<dbReference type="EMBL" id="WWEQ01000004">
    <property type="protein sequence ID" value="MYM18739.1"/>
    <property type="molecule type" value="Genomic_DNA"/>
</dbReference>
<evidence type="ECO:0000256" key="2">
    <source>
        <dbReference type="SAM" id="Phobius"/>
    </source>
</evidence>
<accession>A0A6N9H4A2</accession>
<gene>
    <name evidence="3" type="ORF">GSY69_01785</name>
</gene>
<keyword evidence="2" id="KW-0472">Membrane</keyword>
<evidence type="ECO:0000313" key="3">
    <source>
        <dbReference type="EMBL" id="MYM18739.1"/>
    </source>
</evidence>
<organism evidence="3 4">
    <name type="scientific">Brevibacterium rongguiense</name>
    <dbReference type="NCBI Taxonomy" id="2695267"/>
    <lineage>
        <taxon>Bacteria</taxon>
        <taxon>Bacillati</taxon>
        <taxon>Actinomycetota</taxon>
        <taxon>Actinomycetes</taxon>
        <taxon>Micrococcales</taxon>
        <taxon>Brevibacteriaceae</taxon>
        <taxon>Brevibacterium</taxon>
    </lineage>
</organism>
<reference evidence="3 4" key="1">
    <citation type="submission" date="2020-01" db="EMBL/GenBank/DDBJ databases">
        <authorList>
            <person name="Deng T."/>
        </authorList>
    </citation>
    <scope>NUCLEOTIDE SEQUENCE [LARGE SCALE GENOMIC DNA]</scope>
    <source>
        <strain evidence="3 4">5221</strain>
    </source>
</reference>
<keyword evidence="2" id="KW-0812">Transmembrane</keyword>
<comment type="caution">
    <text evidence="3">The sequence shown here is derived from an EMBL/GenBank/DDBJ whole genome shotgun (WGS) entry which is preliminary data.</text>
</comment>
<sequence length="233" mass="23347">MSADLSAPVQAAAGWPLLGAALVAVSAAVLAWPLLRRALRTLRGGASGAVPPARLAVVYERRIGAIEGRWEAGELDARGCALALGRLVRDYCAEARGVDAAALHLRDLRARFAPAATVIERLYALEFAAEPAAGRTAGAPTLRAHGTPPAQDGPPLDGAATRGALRAVRRLIAGTDGGQRPAALGASRGSGPVGARGPVGACTPASARAAHAGAAPTGRGPAPTVPAAVREAR</sequence>
<feature type="region of interest" description="Disordered" evidence="1">
    <location>
        <begin position="138"/>
        <end position="159"/>
    </location>
</feature>
<evidence type="ECO:0000256" key="1">
    <source>
        <dbReference type="SAM" id="MobiDB-lite"/>
    </source>
</evidence>
<name>A0A6N9H4A2_9MICO</name>
<keyword evidence="4" id="KW-1185">Reference proteome</keyword>
<dbReference type="RefSeq" id="WP_160952177.1">
    <property type="nucleotide sequence ID" value="NZ_WWEQ01000004.1"/>
</dbReference>
<feature type="transmembrane region" description="Helical" evidence="2">
    <location>
        <begin position="12"/>
        <end position="35"/>
    </location>
</feature>
<keyword evidence="2" id="KW-1133">Transmembrane helix</keyword>
<dbReference type="AlphaFoldDB" id="A0A6N9H4A2"/>